<dbReference type="SUPFAM" id="SSF102588">
    <property type="entry name" value="LmbE-like"/>
    <property type="match status" value="1"/>
</dbReference>
<organism evidence="1 2">
    <name type="scientific">Oceanospirillum linum</name>
    <dbReference type="NCBI Taxonomy" id="966"/>
    <lineage>
        <taxon>Bacteria</taxon>
        <taxon>Pseudomonadati</taxon>
        <taxon>Pseudomonadota</taxon>
        <taxon>Gammaproteobacteria</taxon>
        <taxon>Oceanospirillales</taxon>
        <taxon>Oceanospirillaceae</taxon>
        <taxon>Oceanospirillum</taxon>
    </lineage>
</organism>
<name>A0A1T1HAS8_OCELI</name>
<dbReference type="Pfam" id="PF13527">
    <property type="entry name" value="Acetyltransf_9"/>
    <property type="match status" value="1"/>
</dbReference>
<dbReference type="GO" id="GO:0016811">
    <property type="term" value="F:hydrolase activity, acting on carbon-nitrogen (but not peptide) bonds, in linear amides"/>
    <property type="evidence" value="ECO:0007669"/>
    <property type="project" value="TreeGrafter"/>
</dbReference>
<dbReference type="PANTHER" id="PTHR12993">
    <property type="entry name" value="N-ACETYLGLUCOSAMINYL-PHOSPHATIDYLINOSITOL DE-N-ACETYLASE-RELATED"/>
    <property type="match status" value="1"/>
</dbReference>
<dbReference type="InterPro" id="IPR003737">
    <property type="entry name" value="GlcNAc_PI_deacetylase-related"/>
</dbReference>
<dbReference type="InterPro" id="IPR016181">
    <property type="entry name" value="Acyl_CoA_acyltransferase"/>
</dbReference>
<reference evidence="1" key="1">
    <citation type="submission" date="2017-02" db="EMBL/GenBank/DDBJ databases">
        <title>Draft Genome Sequence of the Salt Water Bacterium Oceanospirillum linum ATCC 11336.</title>
        <authorList>
            <person name="Trachtenberg A.M."/>
            <person name="Carney J.G."/>
            <person name="Linnane J.D."/>
            <person name="Rheaume B.A."/>
            <person name="Pitts N.L."/>
            <person name="Mykles D.L."/>
            <person name="Maclea K.S."/>
        </authorList>
    </citation>
    <scope>NUCLEOTIDE SEQUENCE [LARGE SCALE GENOMIC DNA]</scope>
    <source>
        <strain evidence="1">ATCC 11336</strain>
    </source>
</reference>
<dbReference type="SUPFAM" id="SSF55729">
    <property type="entry name" value="Acyl-CoA N-acyltransferases (Nat)"/>
    <property type="match status" value="1"/>
</dbReference>
<gene>
    <name evidence="1" type="ORF">BTA35_0208040</name>
</gene>
<dbReference type="AlphaFoldDB" id="A0A1T1HAS8"/>
<protein>
    <recommendedName>
        <fullName evidence="3">N-acetylglucosaminylphosphatidylinositol deacetylase</fullName>
    </recommendedName>
</protein>
<proteinExistence type="predicted"/>
<sequence length="571" mass="63543">MPRNTAQTEDQLPPLPMPAPLDVSAMDKVLVFVPHPDDESIGCGGLIAHLCRQGTPVHLILVSDASGAGGLPEGAGEQRIKEFRQALKHLGSSLTQEYWRLPDGGLHACDDLPRRIQRAIDHYAPTTLVAPWLRDLHTDHSTLGRTVLDIAQAQTLSAARELIFYEVWSPLPATHVLDISGVWPQKKAALACHKIALSCGNYLRAMESLAAYRSLLTGAMAAEGHYAEAYRCIGLGTEKTAPAVKVRYAVPSDGAALARLFQRVFGQQVPDSWWQAKYAGQPHAGSLAQTFDGEIVAYYGAMHRQGIWQGQPVNCAQQADVMVAPEHRFATRSQGVFSRISKLFLQEQLGQGRTYQLAYGFPTERALQLGVRLGLYRQADMLGYWVCDNVFSRLGVSWQVRCQPCHQVRDWQWVDRLQPFTAEPQQTFWLKKTASYWQQRYCDSPPPGKHYHLLRLYRWGRIQSVAIVRLEESGIEILDLAKAGSHPDAGQKLISAVINEGVRRKLPRTTAWGTHLAVTELMRHAESLSNRSDNRIDNAGFMALPSSSLDAPLADEIQGRCWMLGGDTDFR</sequence>
<dbReference type="Proteomes" id="UP000190064">
    <property type="component" value="Unassembled WGS sequence"/>
</dbReference>
<evidence type="ECO:0000313" key="2">
    <source>
        <dbReference type="Proteomes" id="UP000190064"/>
    </source>
</evidence>
<dbReference type="Gene3D" id="3.40.630.30">
    <property type="match status" value="1"/>
</dbReference>
<dbReference type="EMBL" id="MTSD02000003">
    <property type="protein sequence ID" value="OOV86964.1"/>
    <property type="molecule type" value="Genomic_DNA"/>
</dbReference>
<evidence type="ECO:0000313" key="1">
    <source>
        <dbReference type="EMBL" id="OOV86964.1"/>
    </source>
</evidence>
<dbReference type="STRING" id="966.BTA35_0208040"/>
<dbReference type="Gene3D" id="3.40.50.10320">
    <property type="entry name" value="LmbE-like"/>
    <property type="match status" value="1"/>
</dbReference>
<dbReference type="Pfam" id="PF02585">
    <property type="entry name" value="PIG-L"/>
    <property type="match status" value="1"/>
</dbReference>
<comment type="caution">
    <text evidence="1">The sequence shown here is derived from an EMBL/GenBank/DDBJ whole genome shotgun (WGS) entry which is preliminary data.</text>
</comment>
<dbReference type="PANTHER" id="PTHR12993:SF29">
    <property type="entry name" value="BLR3841 PROTEIN"/>
    <property type="match status" value="1"/>
</dbReference>
<dbReference type="InterPro" id="IPR024078">
    <property type="entry name" value="LmbE-like_dom_sf"/>
</dbReference>
<accession>A0A1T1HAS8</accession>
<evidence type="ECO:0008006" key="3">
    <source>
        <dbReference type="Google" id="ProtNLM"/>
    </source>
</evidence>
<keyword evidence="2" id="KW-1185">Reference proteome</keyword>
<dbReference type="RefSeq" id="WP_078319318.1">
    <property type="nucleotide sequence ID" value="NZ_FXTS01000003.1"/>
</dbReference>